<dbReference type="AlphaFoldDB" id="A0A263D5C5"/>
<dbReference type="InParanoid" id="A0A263D5C5"/>
<name>A0A263D5C5_9PSEU</name>
<evidence type="ECO:0000256" key="2">
    <source>
        <dbReference type="SAM" id="SignalP"/>
    </source>
</evidence>
<keyword evidence="4" id="KW-1185">Reference proteome</keyword>
<dbReference type="EMBL" id="NKYE01000004">
    <property type="protein sequence ID" value="OZM73660.1"/>
    <property type="molecule type" value="Genomic_DNA"/>
</dbReference>
<comment type="caution">
    <text evidence="3">The sequence shown here is derived from an EMBL/GenBank/DDBJ whole genome shotgun (WGS) entry which is preliminary data.</text>
</comment>
<proteinExistence type="predicted"/>
<evidence type="ECO:0000256" key="1">
    <source>
        <dbReference type="SAM" id="Phobius"/>
    </source>
</evidence>
<protein>
    <submittedName>
        <fullName evidence="3">Uncharacterized protein</fullName>
    </submittedName>
</protein>
<dbReference type="Proteomes" id="UP000242444">
    <property type="component" value="Unassembled WGS sequence"/>
</dbReference>
<keyword evidence="2" id="KW-0732">Signal</keyword>
<dbReference type="RefSeq" id="WP_094862177.1">
    <property type="nucleotide sequence ID" value="NZ_NKYE01000004.1"/>
</dbReference>
<gene>
    <name evidence="3" type="ORF">CFN78_09055</name>
</gene>
<sequence>MAAVATVLSATLLVLFGWTFPATAAVEQEQAATGTDDATQAIVVGSIAFVIMIAAAGAVMWFTAKARAAEIR</sequence>
<feature type="transmembrane region" description="Helical" evidence="1">
    <location>
        <begin position="40"/>
        <end position="62"/>
    </location>
</feature>
<accession>A0A263D5C5</accession>
<keyword evidence="1" id="KW-0472">Membrane</keyword>
<evidence type="ECO:0000313" key="4">
    <source>
        <dbReference type="Proteomes" id="UP000242444"/>
    </source>
</evidence>
<keyword evidence="1" id="KW-1133">Transmembrane helix</keyword>
<feature type="signal peptide" evidence="2">
    <location>
        <begin position="1"/>
        <end position="24"/>
    </location>
</feature>
<keyword evidence="1" id="KW-0812">Transmembrane</keyword>
<feature type="chain" id="PRO_5013328992" evidence="2">
    <location>
        <begin position="25"/>
        <end position="72"/>
    </location>
</feature>
<organism evidence="3 4">
    <name type="scientific">Amycolatopsis antarctica</name>
    <dbReference type="NCBI Taxonomy" id="1854586"/>
    <lineage>
        <taxon>Bacteria</taxon>
        <taxon>Bacillati</taxon>
        <taxon>Actinomycetota</taxon>
        <taxon>Actinomycetes</taxon>
        <taxon>Pseudonocardiales</taxon>
        <taxon>Pseudonocardiaceae</taxon>
        <taxon>Amycolatopsis</taxon>
    </lineage>
</organism>
<evidence type="ECO:0000313" key="3">
    <source>
        <dbReference type="EMBL" id="OZM73660.1"/>
    </source>
</evidence>
<reference evidence="3 4" key="1">
    <citation type="submission" date="2017-07" db="EMBL/GenBank/DDBJ databases">
        <title>Amycolatopsis antarcticus sp. nov., isolated from the surface of an Antarcticus brown macroalga.</title>
        <authorList>
            <person name="Wang J."/>
            <person name="Leiva S."/>
            <person name="Huang J."/>
            <person name="Huang Y."/>
        </authorList>
    </citation>
    <scope>NUCLEOTIDE SEQUENCE [LARGE SCALE GENOMIC DNA]</scope>
    <source>
        <strain evidence="3 4">AU-G6</strain>
    </source>
</reference>